<feature type="domain" description="JAB1/MPN/MOV34 metalloenzyme" evidence="2">
    <location>
        <begin position="357"/>
        <end position="510"/>
    </location>
</feature>
<keyword evidence="4" id="KW-1185">Reference proteome</keyword>
<accession>F2URT1</accession>
<proteinExistence type="predicted"/>
<dbReference type="Gene3D" id="3.40.140.10">
    <property type="entry name" value="Cytidine Deaminase, domain 2"/>
    <property type="match status" value="1"/>
</dbReference>
<dbReference type="OrthoDB" id="10265695at2759"/>
<dbReference type="eggNOG" id="KOG1560">
    <property type="taxonomic scope" value="Eukaryota"/>
</dbReference>
<sequence length="705" mass="78471">MAELDALADEIEQMKLDGSLWDESLWDKTPWAASMLMLGTRWIEEAAESNTSLRRLRNRIIHGCEEGQTFESMCFGVKAIGKAPLQGYFDAIVKYASTVYDSTPEADRKLQYLVFMHALDMAREHFYQLSEEDQARLGRDPHIRSILDKLLAVRALGLKDKKDKNRLRNVMKYRRNDAKPRININLKQVINENTTSYAHALDVVGECFSEDVRRWAEDAVIEKRKSTPIDIGSALHILKTSFLKLRLPHDISKLPRKLSSLKLSEQRTVHHKDTERTVDLLISEVPELIDLLDVMLAVSGEIKAGLLGPCSRLKELPDIGPLYRKMQEHMRQKAACQSGGRIPAPPRVVARGTQEDGVCVDALVVMKLAKFARGNVGEQAVGSLIGMQHKRSVELTDCFMVPGLLSGPDDEDGDIGEGGNDEATSIHAQSGKSSQEYKDTMLNAMRAVNADYDEVGIFQVSDARSLYDKDLILHLYNYQTSTPLAIVLVYDPTAVEDNALSIRAFRLSALMLSFLEATKPENLLHVGPDELRVSGGRTPITTSSVFVEVPLQLHTSVLARAAIPDLAQQAQVEESPDLDVSRFLDDHITTMMKCIDELSDEAVKYHRFKDTAARQPPVADFFQEFKHEHGRPPTMRELQAKFPEERLETPSGVQSLLVNSQISAYCDQVAKVAARGIAAVSVSGTISAAKNAGEPENAAETRQDE</sequence>
<name>F2URT1_SALR5</name>
<evidence type="ECO:0000313" key="3">
    <source>
        <dbReference type="EMBL" id="EGD80336.1"/>
    </source>
</evidence>
<feature type="region of interest" description="Disordered" evidence="1">
    <location>
        <begin position="411"/>
        <end position="432"/>
    </location>
</feature>
<dbReference type="InterPro" id="IPR000555">
    <property type="entry name" value="JAMM/MPN+_dom"/>
</dbReference>
<dbReference type="GO" id="GO:0008237">
    <property type="term" value="F:metallopeptidase activity"/>
    <property type="evidence" value="ECO:0007669"/>
    <property type="project" value="InterPro"/>
</dbReference>
<dbReference type="KEGG" id="sre:PTSG_10589"/>
<evidence type="ECO:0000313" key="4">
    <source>
        <dbReference type="Proteomes" id="UP000007799"/>
    </source>
</evidence>
<dbReference type="EMBL" id="GL832992">
    <property type="protein sequence ID" value="EGD80336.1"/>
    <property type="molecule type" value="Genomic_DNA"/>
</dbReference>
<dbReference type="Pfam" id="PF19445">
    <property type="entry name" value="eIF3h_C"/>
    <property type="match status" value="1"/>
</dbReference>
<dbReference type="GeneID" id="16068652"/>
<dbReference type="Proteomes" id="UP000007799">
    <property type="component" value="Unassembled WGS sequence"/>
</dbReference>
<protein>
    <recommendedName>
        <fullName evidence="2">JAB1/MPN/MOV34 metalloenzyme domain-containing protein</fullName>
    </recommendedName>
</protein>
<gene>
    <name evidence="3" type="ORF">PTSG_10589</name>
</gene>
<dbReference type="SMART" id="SM00232">
    <property type="entry name" value="JAB_MPN"/>
    <property type="match status" value="1"/>
</dbReference>
<evidence type="ECO:0000256" key="1">
    <source>
        <dbReference type="SAM" id="MobiDB-lite"/>
    </source>
</evidence>
<dbReference type="InParanoid" id="F2URT1"/>
<reference evidence="3" key="1">
    <citation type="submission" date="2009-08" db="EMBL/GenBank/DDBJ databases">
        <title>Annotation of Salpingoeca rosetta.</title>
        <authorList>
            <consortium name="The Broad Institute Genome Sequencing Platform"/>
            <person name="Russ C."/>
            <person name="Cuomo C."/>
            <person name="Burger G."/>
            <person name="Gray M.W."/>
            <person name="Holland P.W.H."/>
            <person name="King N."/>
            <person name="Lang F.B.F."/>
            <person name="Roger A.J."/>
            <person name="Ruiz-Trillo I."/>
            <person name="Young S.K."/>
            <person name="Zeng Q."/>
            <person name="Gargeya S."/>
            <person name="Alvarado L."/>
            <person name="Berlin A."/>
            <person name="Chapman S.B."/>
            <person name="Chen Z."/>
            <person name="Freedman E."/>
            <person name="Gellesch M."/>
            <person name="Goldberg J."/>
            <person name="Griggs A."/>
            <person name="Gujja S."/>
            <person name="Heilman E."/>
            <person name="Heiman D."/>
            <person name="Howarth C."/>
            <person name="Mehta T."/>
            <person name="Neiman D."/>
            <person name="Pearson M."/>
            <person name="Roberts A."/>
            <person name="Saif S."/>
            <person name="Shea T."/>
            <person name="Shenoy N."/>
            <person name="Sisk P."/>
            <person name="Stolte C."/>
            <person name="Sykes S."/>
            <person name="White J."/>
            <person name="Yandava C."/>
            <person name="Haas B."/>
            <person name="Nusbaum C."/>
            <person name="Birren B."/>
        </authorList>
    </citation>
    <scope>NUCLEOTIDE SEQUENCE [LARGE SCALE GENOMIC DNA]</scope>
    <source>
        <strain evidence="3">ATCC 50818</strain>
    </source>
</reference>
<dbReference type="InterPro" id="IPR045810">
    <property type="entry name" value="eIF3h_C"/>
</dbReference>
<dbReference type="STRING" id="946362.F2URT1"/>
<dbReference type="RefSeq" id="XP_004988126.1">
    <property type="nucleotide sequence ID" value="XM_004988069.1"/>
</dbReference>
<dbReference type="AlphaFoldDB" id="F2URT1"/>
<evidence type="ECO:0000259" key="2">
    <source>
        <dbReference type="SMART" id="SM00232"/>
    </source>
</evidence>
<organism evidence="4">
    <name type="scientific">Salpingoeca rosetta (strain ATCC 50818 / BSB-021)</name>
    <dbReference type="NCBI Taxonomy" id="946362"/>
    <lineage>
        <taxon>Eukaryota</taxon>
        <taxon>Choanoflagellata</taxon>
        <taxon>Craspedida</taxon>
        <taxon>Salpingoecidae</taxon>
        <taxon>Salpingoeca</taxon>
    </lineage>
</organism>